<dbReference type="GO" id="GO:0008270">
    <property type="term" value="F:zinc ion binding"/>
    <property type="evidence" value="ECO:0007669"/>
    <property type="project" value="UniProtKB-KW"/>
</dbReference>
<sequence>MELHPPSPAECGCADAKPHKCLVEFVLHYVGLFGLHKGNWEPESVEELERCFRMVRENKDQVTVSELETMMRSARTWQLFEHFSRDSLDLIPNLMQLLKAHCKDNWLFHHYYGLLCFQLLTNVMLAGVINCSSEPENAFNEIRKRSRGSLDIARHVAAYSAMMALGLHPPIRHHEDRFSSSFLAEGQRGEYVILPGLGGFLEEDALWLLNALWEIRDTFCVFGNAISVMMPGWAVLFTIMWYCVKRMGSTTSLMKLRNLLLRYALTAFEPEFQLVVDLISDIEEYIPSTTRRDEELPPVNTQDVELMIRMFKNRLDSEKQGRSQKNVLYSPFAMIYHNAFTTVPDRVPPLLAAVVECVWKTLGKAGPVPALRERILEAFDYAVNSILSMCSVLAQGEYLKNLKSKHTAVIVWTKFLQDVNMIELIGRLCSISVVSSGNGLLISHEAFGLLVKSTSSFRNSLEGVAQIHELCDLNDPRHTWDKVLRYMDLQLSIYPLGSLIHHRICACRSIWFNIGAVFQFKQVAYQQHRCMNSRCSDPLPDGGAQYVCMRCYWVHYCSRRCQSIHWGSTCVGAHHEECIDLKVPGPKH</sequence>
<dbReference type="EMBL" id="CAJNJQ010000226">
    <property type="protein sequence ID" value="CAE7064649.1"/>
    <property type="molecule type" value="Genomic_DNA"/>
</dbReference>
<keyword evidence="3" id="KW-0862">Zinc</keyword>
<evidence type="ECO:0000313" key="7">
    <source>
        <dbReference type="Proteomes" id="UP000663827"/>
    </source>
</evidence>
<accession>A0A8H3HWQ2</accession>
<evidence type="ECO:0000313" key="6">
    <source>
        <dbReference type="EMBL" id="CAE7064649.1"/>
    </source>
</evidence>
<dbReference type="AlphaFoldDB" id="A0A8H3HWQ2"/>
<proteinExistence type="predicted"/>
<evidence type="ECO:0000256" key="3">
    <source>
        <dbReference type="ARBA" id="ARBA00022833"/>
    </source>
</evidence>
<organism evidence="6 7">
    <name type="scientific">Rhizoctonia solani</name>
    <dbReference type="NCBI Taxonomy" id="456999"/>
    <lineage>
        <taxon>Eukaryota</taxon>
        <taxon>Fungi</taxon>
        <taxon>Dikarya</taxon>
        <taxon>Basidiomycota</taxon>
        <taxon>Agaricomycotina</taxon>
        <taxon>Agaricomycetes</taxon>
        <taxon>Cantharellales</taxon>
        <taxon>Ceratobasidiaceae</taxon>
        <taxon>Rhizoctonia</taxon>
    </lineage>
</organism>
<gene>
    <name evidence="6" type="ORF">RDB_LOCUS10633</name>
</gene>
<keyword evidence="1" id="KW-0479">Metal-binding</keyword>
<evidence type="ECO:0000256" key="1">
    <source>
        <dbReference type="ARBA" id="ARBA00022723"/>
    </source>
</evidence>
<evidence type="ECO:0000256" key="4">
    <source>
        <dbReference type="PROSITE-ProRule" id="PRU00134"/>
    </source>
</evidence>
<name>A0A8H3HWQ2_9AGAM</name>
<comment type="caution">
    <text evidence="6">The sequence shown here is derived from an EMBL/GenBank/DDBJ whole genome shotgun (WGS) entry which is preliminary data.</text>
</comment>
<dbReference type="SUPFAM" id="SSF144232">
    <property type="entry name" value="HIT/MYND zinc finger-like"/>
    <property type="match status" value="1"/>
</dbReference>
<feature type="domain" description="MYND-type" evidence="5">
    <location>
        <begin position="532"/>
        <end position="578"/>
    </location>
</feature>
<evidence type="ECO:0000259" key="5">
    <source>
        <dbReference type="PROSITE" id="PS50865"/>
    </source>
</evidence>
<evidence type="ECO:0000256" key="2">
    <source>
        <dbReference type="ARBA" id="ARBA00022771"/>
    </source>
</evidence>
<reference evidence="6" key="1">
    <citation type="submission" date="2021-01" db="EMBL/GenBank/DDBJ databases">
        <authorList>
            <person name="Kaushik A."/>
        </authorList>
    </citation>
    <scope>NUCLEOTIDE SEQUENCE</scope>
    <source>
        <strain evidence="6">AG5</strain>
    </source>
</reference>
<dbReference type="PROSITE" id="PS50865">
    <property type="entry name" value="ZF_MYND_2"/>
    <property type="match status" value="1"/>
</dbReference>
<keyword evidence="2 4" id="KW-0863">Zinc-finger</keyword>
<dbReference type="Proteomes" id="UP000663827">
    <property type="component" value="Unassembled WGS sequence"/>
</dbReference>
<dbReference type="InterPro" id="IPR002893">
    <property type="entry name" value="Znf_MYND"/>
</dbReference>
<protein>
    <recommendedName>
        <fullName evidence="5">MYND-type domain-containing protein</fullName>
    </recommendedName>
</protein>